<evidence type="ECO:0000259" key="3">
    <source>
        <dbReference type="Pfam" id="PF13806"/>
    </source>
</evidence>
<dbReference type="SUPFAM" id="SSF50022">
    <property type="entry name" value="ISP domain"/>
    <property type="match status" value="1"/>
</dbReference>
<dbReference type="Gene3D" id="2.102.10.10">
    <property type="entry name" value="Rieske [2Fe-2S] iron-sulphur domain"/>
    <property type="match status" value="1"/>
</dbReference>
<dbReference type="CDD" id="cd03529">
    <property type="entry name" value="Rieske_NirD"/>
    <property type="match status" value="1"/>
</dbReference>
<reference evidence="4 5" key="1">
    <citation type="submission" date="2021-04" db="EMBL/GenBank/DDBJ databases">
        <authorList>
            <person name="Sun C."/>
        </authorList>
    </citation>
    <scope>NUCLEOTIDE SEQUENCE [LARGE SCALE GENOMIC DNA]</scope>
    <source>
        <strain evidence="4 5">A79</strain>
    </source>
</reference>
<dbReference type="PANTHER" id="PTHR40562:SF1">
    <property type="entry name" value="NITRITE REDUCTASE (NADH) SMALL SUBUNIT"/>
    <property type="match status" value="1"/>
</dbReference>
<keyword evidence="5" id="KW-1185">Reference proteome</keyword>
<dbReference type="InterPro" id="IPR017881">
    <property type="entry name" value="NirD"/>
</dbReference>
<dbReference type="PANTHER" id="PTHR40562">
    <property type="match status" value="1"/>
</dbReference>
<sequence>MAMAWKSICKQSDLVAGAGVAAMVNGEQVALFYVPESEHQVFAIGNWDPLGKANVLSRGLVAHLQDKWVVASPLYKQHFELTSGQCLEETVSVPHFQAKLENEQVYLLLP</sequence>
<comment type="caution">
    <text evidence="4">The sequence shown here is derived from an EMBL/GenBank/DDBJ whole genome shotgun (WGS) entry which is preliminary data.</text>
</comment>
<dbReference type="InterPro" id="IPR036922">
    <property type="entry name" value="Rieske_2Fe-2S_sf"/>
</dbReference>
<evidence type="ECO:0000256" key="2">
    <source>
        <dbReference type="ARBA" id="ARBA00023063"/>
    </source>
</evidence>
<organism evidence="4 5">
    <name type="scientific">Marinomonas vulgaris</name>
    <dbReference type="NCBI Taxonomy" id="2823372"/>
    <lineage>
        <taxon>Bacteria</taxon>
        <taxon>Pseudomonadati</taxon>
        <taxon>Pseudomonadota</taxon>
        <taxon>Gammaproteobacteria</taxon>
        <taxon>Oceanospirillales</taxon>
        <taxon>Oceanospirillaceae</taxon>
        <taxon>Marinomonas</taxon>
    </lineage>
</organism>
<evidence type="ECO:0000256" key="1">
    <source>
        <dbReference type="ARBA" id="ARBA00023002"/>
    </source>
</evidence>
<dbReference type="InterPro" id="IPR012748">
    <property type="entry name" value="Rieske-like_NirD"/>
</dbReference>
<dbReference type="EMBL" id="JAGSSV010000002">
    <property type="protein sequence ID" value="MBR7887863.1"/>
    <property type="molecule type" value="Genomic_DNA"/>
</dbReference>
<evidence type="ECO:0000313" key="5">
    <source>
        <dbReference type="Proteomes" id="UP000679722"/>
    </source>
</evidence>
<proteinExistence type="predicted"/>
<dbReference type="NCBIfam" id="TIGR02378">
    <property type="entry name" value="nirD_assim_sml"/>
    <property type="match status" value="1"/>
</dbReference>
<dbReference type="PROSITE" id="PS51300">
    <property type="entry name" value="NIRD"/>
    <property type="match status" value="1"/>
</dbReference>
<feature type="domain" description="Rieske-like [2Fe-2S]" evidence="3">
    <location>
        <begin position="5"/>
        <end position="107"/>
    </location>
</feature>
<dbReference type="Proteomes" id="UP000679722">
    <property type="component" value="Unassembled WGS sequence"/>
</dbReference>
<dbReference type="RefSeq" id="WP_211535216.1">
    <property type="nucleotide sequence ID" value="NZ_JAGSSV010000002.1"/>
</dbReference>
<evidence type="ECO:0000313" key="4">
    <source>
        <dbReference type="EMBL" id="MBR7887863.1"/>
    </source>
</evidence>
<gene>
    <name evidence="4" type="primary">nirD</name>
    <name evidence="4" type="ORF">J9B83_02830</name>
</gene>
<reference evidence="5" key="2">
    <citation type="submission" date="2023-07" db="EMBL/GenBank/DDBJ databases">
        <title>Marinomonas vulgaris A79, complete genome.</title>
        <authorList>
            <person name="Ying J.-J."/>
        </authorList>
    </citation>
    <scope>NUCLEOTIDE SEQUENCE [LARGE SCALE GENOMIC DNA]</scope>
    <source>
        <strain evidence="5">A79</strain>
    </source>
</reference>
<protein>
    <submittedName>
        <fullName evidence="4">Nitrite reductase small subunit NirD</fullName>
    </submittedName>
</protein>
<keyword evidence="1" id="KW-0560">Oxidoreductase</keyword>
<name>A0ABS5H840_9GAMM</name>
<accession>A0ABS5H840</accession>
<keyword evidence="2" id="KW-0534">Nitrate assimilation</keyword>
<dbReference type="Pfam" id="PF13806">
    <property type="entry name" value="Rieske_2"/>
    <property type="match status" value="1"/>
</dbReference>